<dbReference type="AlphaFoldDB" id="A0A8C9PE86"/>
<keyword evidence="7 12" id="KW-0297">G-protein coupled receptor</keyword>
<reference evidence="14" key="2">
    <citation type="submission" date="2025-09" db="UniProtKB">
        <authorList>
            <consortium name="Ensembl"/>
        </authorList>
    </citation>
    <scope>IDENTIFICATION</scope>
</reference>
<keyword evidence="3 12" id="KW-1003">Cell membrane</keyword>
<organism evidence="14 15">
    <name type="scientific">Spermophilus dauricus</name>
    <name type="common">Daurian ground squirrel</name>
    <dbReference type="NCBI Taxonomy" id="99837"/>
    <lineage>
        <taxon>Eukaryota</taxon>
        <taxon>Metazoa</taxon>
        <taxon>Chordata</taxon>
        <taxon>Craniata</taxon>
        <taxon>Vertebrata</taxon>
        <taxon>Euteleostomi</taxon>
        <taxon>Mammalia</taxon>
        <taxon>Eutheria</taxon>
        <taxon>Euarchontoglires</taxon>
        <taxon>Glires</taxon>
        <taxon>Rodentia</taxon>
        <taxon>Sciuromorpha</taxon>
        <taxon>Sciuridae</taxon>
        <taxon>Xerinae</taxon>
        <taxon>Marmotini</taxon>
        <taxon>Spermophilus</taxon>
    </lineage>
</organism>
<evidence type="ECO:0000256" key="6">
    <source>
        <dbReference type="ARBA" id="ARBA00022989"/>
    </source>
</evidence>
<dbReference type="GO" id="GO:0005886">
    <property type="term" value="C:plasma membrane"/>
    <property type="evidence" value="ECO:0007669"/>
    <property type="project" value="UniProtKB-SubCell"/>
</dbReference>
<dbReference type="GO" id="GO:0016503">
    <property type="term" value="F:pheromone receptor activity"/>
    <property type="evidence" value="ECO:0007669"/>
    <property type="project" value="InterPro"/>
</dbReference>
<evidence type="ECO:0000256" key="1">
    <source>
        <dbReference type="ARBA" id="ARBA00004651"/>
    </source>
</evidence>
<dbReference type="CDD" id="cd13949">
    <property type="entry name" value="7tm_V1R_pheromone"/>
    <property type="match status" value="1"/>
</dbReference>
<feature type="transmembrane region" description="Helical" evidence="12">
    <location>
        <begin position="209"/>
        <end position="231"/>
    </location>
</feature>
<feature type="transmembrane region" description="Helical" evidence="12">
    <location>
        <begin position="252"/>
        <end position="276"/>
    </location>
</feature>
<dbReference type="Ensembl" id="ENSSDAT00000008799.1">
    <property type="protein sequence ID" value="ENSSDAP00000007728.1"/>
    <property type="gene ID" value="ENSSDAG00000007056.1"/>
</dbReference>
<proteinExistence type="inferred from homology"/>
<evidence type="ECO:0000313" key="15">
    <source>
        <dbReference type="Proteomes" id="UP000694422"/>
    </source>
</evidence>
<evidence type="ECO:0000256" key="8">
    <source>
        <dbReference type="ARBA" id="ARBA00023136"/>
    </source>
</evidence>
<dbReference type="Proteomes" id="UP000694422">
    <property type="component" value="Unplaced"/>
</dbReference>
<dbReference type="Gene3D" id="1.20.1070.10">
    <property type="entry name" value="Rhodopsin 7-helix transmembrane proteins"/>
    <property type="match status" value="1"/>
</dbReference>
<comment type="subcellular location">
    <subcellularLocation>
        <location evidence="1 12">Cell membrane</location>
        <topology evidence="1 12">Multi-pass membrane protein</topology>
    </subcellularLocation>
</comment>
<feature type="transmembrane region" description="Helical" evidence="12">
    <location>
        <begin position="288"/>
        <end position="310"/>
    </location>
</feature>
<evidence type="ECO:0000313" key="14">
    <source>
        <dbReference type="Ensembl" id="ENSSDAP00000007728.1"/>
    </source>
</evidence>
<accession>A0A8C9PE86</accession>
<dbReference type="GO" id="GO:0019236">
    <property type="term" value="P:response to pheromone"/>
    <property type="evidence" value="ECO:0007669"/>
    <property type="project" value="UniProtKB-KW"/>
</dbReference>
<dbReference type="PRINTS" id="PR01534">
    <property type="entry name" value="VOMERONASL1R"/>
</dbReference>
<evidence type="ECO:0000256" key="7">
    <source>
        <dbReference type="ARBA" id="ARBA00023040"/>
    </source>
</evidence>
<sequence>LAILLFQSPESLGLESCTTMEKNYQLYNYVGIRSAFFSEVGLGISGNTILLLFHIFTFLLQHRLKPIDLIIGLLALIHLGMMIIVVYTATNIFVSQDFWDDIKCKSIIYWHRFLRGFSICATCLLSVLQAITLSPRSSCLAKFKHKSPQQTLCVLVFLWAFYMSLSAHFSLSSTAIHNVTSKVIVFITEPCKIVQMSYFFRHLFSVLGVFRYVFLIGLMALSSGYMVALLCRHRRHVQHLHNTRLSPKASPVQRATWTILLLMSLFVLMYCLDSIFSSSRTTGNNDPVYYHIHMMVANGYATTSPMLLICTEKQIINFLKSLWVKIAHT</sequence>
<dbReference type="FunFam" id="1.20.1070.10:FF:000051">
    <property type="entry name" value="Vomeronasal type-1 receptor"/>
    <property type="match status" value="1"/>
</dbReference>
<evidence type="ECO:0000256" key="10">
    <source>
        <dbReference type="ARBA" id="ARBA00023170"/>
    </source>
</evidence>
<keyword evidence="5 12" id="KW-0812">Transmembrane</keyword>
<feature type="transmembrane region" description="Helical" evidence="12">
    <location>
        <begin position="152"/>
        <end position="171"/>
    </location>
</feature>
<evidence type="ECO:0000256" key="12">
    <source>
        <dbReference type="RuleBase" id="RU364061"/>
    </source>
</evidence>
<evidence type="ECO:0000256" key="5">
    <source>
        <dbReference type="ARBA" id="ARBA00022692"/>
    </source>
</evidence>
<evidence type="ECO:0000256" key="11">
    <source>
        <dbReference type="ARBA" id="ARBA00023224"/>
    </source>
</evidence>
<dbReference type="InterPro" id="IPR004072">
    <property type="entry name" value="Vmron_rcpt_1"/>
</dbReference>
<keyword evidence="8 12" id="KW-0472">Membrane</keyword>
<dbReference type="SUPFAM" id="SSF81321">
    <property type="entry name" value="Family A G protein-coupled receptor-like"/>
    <property type="match status" value="1"/>
</dbReference>
<dbReference type="Pfam" id="PF03402">
    <property type="entry name" value="V1R"/>
    <property type="match status" value="1"/>
</dbReference>
<keyword evidence="6 12" id="KW-1133">Transmembrane helix</keyword>
<name>A0A8C9PE86_SPEDA</name>
<dbReference type="GO" id="GO:0007606">
    <property type="term" value="P:sensory perception of chemical stimulus"/>
    <property type="evidence" value="ECO:0007669"/>
    <property type="project" value="UniProtKB-ARBA"/>
</dbReference>
<dbReference type="PROSITE" id="PS50262">
    <property type="entry name" value="G_PROTEIN_RECEP_F1_2"/>
    <property type="match status" value="1"/>
</dbReference>
<protein>
    <recommendedName>
        <fullName evidence="12">Vomeronasal type-1 receptor</fullName>
    </recommendedName>
</protein>
<evidence type="ECO:0000256" key="2">
    <source>
        <dbReference type="ARBA" id="ARBA00010663"/>
    </source>
</evidence>
<dbReference type="PANTHER" id="PTHR24062">
    <property type="entry name" value="VOMERONASAL TYPE-1 RECEPTOR"/>
    <property type="match status" value="1"/>
</dbReference>
<reference evidence="14" key="1">
    <citation type="submission" date="2025-08" db="UniProtKB">
        <authorList>
            <consortium name="Ensembl"/>
        </authorList>
    </citation>
    <scope>IDENTIFICATION</scope>
</reference>
<dbReference type="InterPro" id="IPR017452">
    <property type="entry name" value="GPCR_Rhodpsn_7TM"/>
</dbReference>
<keyword evidence="15" id="KW-1185">Reference proteome</keyword>
<comment type="similarity">
    <text evidence="2 12">Belongs to the G-protein coupled receptor 1 family.</text>
</comment>
<feature type="domain" description="G-protein coupled receptors family 1 profile" evidence="13">
    <location>
        <begin position="46"/>
        <end position="308"/>
    </location>
</feature>
<evidence type="ECO:0000259" key="13">
    <source>
        <dbReference type="PROSITE" id="PS50262"/>
    </source>
</evidence>
<keyword evidence="4 12" id="KW-0589">Pheromone response</keyword>
<evidence type="ECO:0000256" key="3">
    <source>
        <dbReference type="ARBA" id="ARBA00022475"/>
    </source>
</evidence>
<keyword evidence="9" id="KW-1015">Disulfide bond</keyword>
<evidence type="ECO:0000256" key="4">
    <source>
        <dbReference type="ARBA" id="ARBA00022507"/>
    </source>
</evidence>
<keyword evidence="11 12" id="KW-0807">Transducer</keyword>
<feature type="transmembrane region" description="Helical" evidence="12">
    <location>
        <begin position="40"/>
        <end position="60"/>
    </location>
</feature>
<evidence type="ECO:0000256" key="9">
    <source>
        <dbReference type="ARBA" id="ARBA00023157"/>
    </source>
</evidence>
<feature type="transmembrane region" description="Helical" evidence="12">
    <location>
        <begin position="67"/>
        <end position="89"/>
    </location>
</feature>
<feature type="transmembrane region" description="Helical" evidence="12">
    <location>
        <begin position="109"/>
        <end position="131"/>
    </location>
</feature>
<keyword evidence="10 12" id="KW-0675">Receptor</keyword>